<name>A0ABR2Z480_9CHLO</name>
<evidence type="ECO:0000256" key="1">
    <source>
        <dbReference type="SAM" id="Phobius"/>
    </source>
</evidence>
<feature type="transmembrane region" description="Helical" evidence="1">
    <location>
        <begin position="655"/>
        <end position="678"/>
    </location>
</feature>
<feature type="transmembrane region" description="Helical" evidence="1">
    <location>
        <begin position="699"/>
        <end position="718"/>
    </location>
</feature>
<dbReference type="PANTHER" id="PTHR35408">
    <property type="entry name" value="CHROMOSOME 15, WHOLE GENOME SHOTGUN SEQUENCE"/>
    <property type="match status" value="1"/>
</dbReference>
<organism evidence="3 4">
    <name type="scientific">Coccomyxa subellipsoidea</name>
    <dbReference type="NCBI Taxonomy" id="248742"/>
    <lineage>
        <taxon>Eukaryota</taxon>
        <taxon>Viridiplantae</taxon>
        <taxon>Chlorophyta</taxon>
        <taxon>core chlorophytes</taxon>
        <taxon>Trebouxiophyceae</taxon>
        <taxon>Trebouxiophyceae incertae sedis</taxon>
        <taxon>Coccomyxaceae</taxon>
        <taxon>Coccomyxa</taxon>
    </lineage>
</organism>
<feature type="transmembrane region" description="Helical" evidence="1">
    <location>
        <begin position="219"/>
        <end position="243"/>
    </location>
</feature>
<dbReference type="Pfam" id="PF13632">
    <property type="entry name" value="Glyco_trans_2_3"/>
    <property type="match status" value="1"/>
</dbReference>
<keyword evidence="4" id="KW-1185">Reference proteome</keyword>
<dbReference type="Gene3D" id="3.90.550.10">
    <property type="entry name" value="Spore Coat Polysaccharide Biosynthesis Protein SpsA, Chain A"/>
    <property type="match status" value="1"/>
</dbReference>
<feature type="transmembrane region" description="Helical" evidence="1">
    <location>
        <begin position="730"/>
        <end position="750"/>
    </location>
</feature>
<dbReference type="SUPFAM" id="SSF53448">
    <property type="entry name" value="Nucleotide-diphospho-sugar transferases"/>
    <property type="match status" value="1"/>
</dbReference>
<proteinExistence type="predicted"/>
<sequence length="759" mass="84403">MAASSAAAGHAHELLPVLLTPLRLKGDYCNVAVLNASEATLALMRKIEAGADEVVVDDSEVIKILNGHIGRPDDATKLETIIPIVRAAEIGSSAADLAERVKAVMLTYPRTNAIIMPGVGMLCWGLLANVRPLVDLYEYLLKSSTDLAREAPPQRKSRILGICRSDTAQDIEVDSTAAKLKGKASEDGSAADTSCSDYSFDIEEGMEVTEPEAELARPFMPLISVLAMFGVIAIVCCIIVTLGPIAHVEKNSKTYSAVKPPRWRGKLPRVTVQMPVYLEGFDFVIKPSIYSLEAAIAAYRAEGGSASIFVNDDGLQLLNDEDREERIEFYRAHDIGYVARPPHGKAGFVRRGRFKKASNMNYCLEVSRQVENLMAEIGVDQYEALHAVRLATQAATPDQVFLAGGDVRIGDFILLVDSDTRVPQHCMLPVVTELMMSPNVAFTQHFTTPLQVAHDYFENAMAFFTNTIYNAIMVSVSGGDISPLVGHNAFLRWSAIKECAFVDQDDGKTKYWSDVHVSEDFDIAMRFQVKGFIGRYITYTGPEFKEGLSLTVHDEITRWRKYAFGCSELVFNPLKQWMFRGPFSPLFRQYLSNKYFLNSKCEWYATAFEGTFEIGMTCLAVFSIMTPIGNTFLLYRLGVTTVLRGAWLNIKYVIVFFFFFNGLSFHLSAAFASHLLGFRMSWGSTSKELRATFWNYRSMYIVFTSLALMMVVMTGVIPHTVPPVWRINDAILMCPLAFLVGGHLLAPLVLNPSIMRVKF</sequence>
<keyword evidence="1" id="KW-0472">Membrane</keyword>
<evidence type="ECO:0000259" key="2">
    <source>
        <dbReference type="Pfam" id="PF13632"/>
    </source>
</evidence>
<dbReference type="InterPro" id="IPR001173">
    <property type="entry name" value="Glyco_trans_2-like"/>
</dbReference>
<keyword evidence="1" id="KW-1133">Transmembrane helix</keyword>
<feature type="transmembrane region" description="Helical" evidence="1">
    <location>
        <begin position="614"/>
        <end position="635"/>
    </location>
</feature>
<dbReference type="PANTHER" id="PTHR35408:SF2">
    <property type="entry name" value="GLYCOSYLTRANSFERASE 2-LIKE DOMAIN-CONTAINING PROTEIN"/>
    <property type="match status" value="1"/>
</dbReference>
<gene>
    <name evidence="3" type="ORF">WJX75_005249</name>
</gene>
<protein>
    <recommendedName>
        <fullName evidence="2">Glycosyltransferase 2-like domain-containing protein</fullName>
    </recommendedName>
</protein>
<feature type="domain" description="Glycosyltransferase 2-like" evidence="2">
    <location>
        <begin position="412"/>
        <end position="630"/>
    </location>
</feature>
<dbReference type="InterPro" id="IPR029044">
    <property type="entry name" value="Nucleotide-diphossugar_trans"/>
</dbReference>
<dbReference type="Proteomes" id="UP001491310">
    <property type="component" value="Unassembled WGS sequence"/>
</dbReference>
<evidence type="ECO:0000313" key="3">
    <source>
        <dbReference type="EMBL" id="KAK9918601.1"/>
    </source>
</evidence>
<evidence type="ECO:0000313" key="4">
    <source>
        <dbReference type="Proteomes" id="UP001491310"/>
    </source>
</evidence>
<reference evidence="3 4" key="1">
    <citation type="journal article" date="2024" name="Nat. Commun.">
        <title>Phylogenomics reveals the evolutionary origins of lichenization in chlorophyte algae.</title>
        <authorList>
            <person name="Puginier C."/>
            <person name="Libourel C."/>
            <person name="Otte J."/>
            <person name="Skaloud P."/>
            <person name="Haon M."/>
            <person name="Grisel S."/>
            <person name="Petersen M."/>
            <person name="Berrin J.G."/>
            <person name="Delaux P.M."/>
            <person name="Dal Grande F."/>
            <person name="Keller J."/>
        </authorList>
    </citation>
    <scope>NUCLEOTIDE SEQUENCE [LARGE SCALE GENOMIC DNA]</scope>
    <source>
        <strain evidence="3 4">SAG 216-7</strain>
    </source>
</reference>
<keyword evidence="1" id="KW-0812">Transmembrane</keyword>
<dbReference type="EMBL" id="JALJOT010000001">
    <property type="protein sequence ID" value="KAK9918601.1"/>
    <property type="molecule type" value="Genomic_DNA"/>
</dbReference>
<accession>A0ABR2Z480</accession>
<comment type="caution">
    <text evidence="3">The sequence shown here is derived from an EMBL/GenBank/DDBJ whole genome shotgun (WGS) entry which is preliminary data.</text>
</comment>